<dbReference type="Proteomes" id="UP000501891">
    <property type="component" value="Chromosome"/>
</dbReference>
<reference evidence="2" key="1">
    <citation type="submission" date="2020-04" db="EMBL/GenBank/DDBJ databases">
        <title>A desert anoxygenic phototrophic bacterium fixes CO2 using RubisCO under aerobic conditions.</title>
        <authorList>
            <person name="Tang K."/>
        </authorList>
    </citation>
    <scope>NUCLEOTIDE SEQUENCE [LARGE SCALE GENOMIC DNA]</scope>
    <source>
        <strain evidence="2">MIMtkB3</strain>
    </source>
</reference>
<keyword evidence="3" id="KW-1185">Reference proteome</keyword>
<gene>
    <name evidence="2" type="ORF">HHL28_09250</name>
</gene>
<dbReference type="AlphaFoldDB" id="A0A858R767"/>
<dbReference type="CDD" id="cd06558">
    <property type="entry name" value="crotonase-like"/>
    <property type="match status" value="1"/>
</dbReference>
<accession>A0A858R767</accession>
<name>A0A858R767_9PROT</name>
<comment type="similarity">
    <text evidence="1">Belongs to the enoyl-CoA hydratase/isomerase family.</text>
</comment>
<evidence type="ECO:0000256" key="1">
    <source>
        <dbReference type="ARBA" id="ARBA00005254"/>
    </source>
</evidence>
<dbReference type="Gene3D" id="1.10.12.10">
    <property type="entry name" value="Lyase 2-enoyl-coa Hydratase, Chain A, domain 2"/>
    <property type="match status" value="1"/>
</dbReference>
<dbReference type="InterPro" id="IPR001753">
    <property type="entry name" value="Enoyl-CoA_hydra/iso"/>
</dbReference>
<dbReference type="Gene3D" id="3.90.226.10">
    <property type="entry name" value="2-enoyl-CoA Hydratase, Chain A, domain 1"/>
    <property type="match status" value="1"/>
</dbReference>
<dbReference type="GO" id="GO:0016853">
    <property type="term" value="F:isomerase activity"/>
    <property type="evidence" value="ECO:0007669"/>
    <property type="project" value="UniProtKB-KW"/>
</dbReference>
<dbReference type="PANTHER" id="PTHR42964:SF1">
    <property type="entry name" value="POLYKETIDE BIOSYNTHESIS ENOYL-COA HYDRATASE PKSH-RELATED"/>
    <property type="match status" value="1"/>
</dbReference>
<dbReference type="InterPro" id="IPR029045">
    <property type="entry name" value="ClpP/crotonase-like_dom_sf"/>
</dbReference>
<proteinExistence type="inferred from homology"/>
<organism evidence="2 3">
    <name type="scientific">Aerophototrophica crusticola</name>
    <dbReference type="NCBI Taxonomy" id="1709002"/>
    <lineage>
        <taxon>Bacteria</taxon>
        <taxon>Pseudomonadati</taxon>
        <taxon>Pseudomonadota</taxon>
        <taxon>Alphaproteobacteria</taxon>
        <taxon>Rhodospirillales</taxon>
        <taxon>Rhodospirillaceae</taxon>
        <taxon>Aerophototrophica</taxon>
    </lineage>
</organism>
<dbReference type="KEGG" id="acru:HHL28_09250"/>
<protein>
    <submittedName>
        <fullName evidence="2">Enoyl-CoA hydratase/isomerase family protein</fullName>
    </submittedName>
</protein>
<dbReference type="PANTHER" id="PTHR42964">
    <property type="entry name" value="ENOYL-COA HYDRATASE"/>
    <property type="match status" value="1"/>
</dbReference>
<evidence type="ECO:0000313" key="2">
    <source>
        <dbReference type="EMBL" id="QJE73251.1"/>
    </source>
</evidence>
<sequence>MGYETILAERTGWTLHVTLHRLESRNAMNGAMVGELSAVFAEAAADDTLRAVVLRGAGGTFCAGGDLRDMGGGLGDDPAAGLAKVNRAFGALLEQAEALPQVLVAVVEGGAMGGGFGLVAVSDIAIASDTASFGLPEVKLGLVPAQIAPFVARRIGLPATRRLALTGGKLDGSQALALGLVHQIVPAGGLDAALTATLDQIRACAPKAVAATKRLLNRVGQEPTGALLDEAASLFAQAALGREAMKGIPAFLSKQPAPWAKGDA</sequence>
<dbReference type="Pfam" id="PF00378">
    <property type="entry name" value="ECH_1"/>
    <property type="match status" value="1"/>
</dbReference>
<dbReference type="GO" id="GO:0008300">
    <property type="term" value="P:isoprenoid catabolic process"/>
    <property type="evidence" value="ECO:0007669"/>
    <property type="project" value="TreeGrafter"/>
</dbReference>
<dbReference type="EMBL" id="CP051775">
    <property type="protein sequence ID" value="QJE73251.1"/>
    <property type="molecule type" value="Genomic_DNA"/>
</dbReference>
<dbReference type="InterPro" id="IPR051683">
    <property type="entry name" value="Enoyl-CoA_Hydratase/Isomerase"/>
</dbReference>
<dbReference type="SUPFAM" id="SSF52096">
    <property type="entry name" value="ClpP/crotonase"/>
    <property type="match status" value="1"/>
</dbReference>
<evidence type="ECO:0000313" key="3">
    <source>
        <dbReference type="Proteomes" id="UP000501891"/>
    </source>
</evidence>
<dbReference type="InterPro" id="IPR014748">
    <property type="entry name" value="Enoyl-CoA_hydra_C"/>
</dbReference>